<dbReference type="GO" id="GO:0003723">
    <property type="term" value="F:RNA binding"/>
    <property type="evidence" value="ECO:0007669"/>
    <property type="project" value="UniProtKB-KW"/>
</dbReference>
<reference evidence="7" key="1">
    <citation type="submission" date="2020-02" db="EMBL/GenBank/DDBJ databases">
        <title>Identification and distribution of gene clusters putatively required for synthesis of sphingolipid metabolism inhibitors in phylogenetically diverse species of the filamentous fungus Fusarium.</title>
        <authorList>
            <person name="Kim H.-S."/>
            <person name="Busman M."/>
            <person name="Brown D.W."/>
            <person name="Divon H."/>
            <person name="Uhlig S."/>
            <person name="Proctor R.H."/>
        </authorList>
    </citation>
    <scope>NUCLEOTIDE SEQUENCE [LARGE SCALE GENOMIC DNA]</scope>
    <source>
        <strain evidence="7">NRRL 39464</strain>
    </source>
</reference>
<dbReference type="InterPro" id="IPR043502">
    <property type="entry name" value="DNA/RNA_pol_sf"/>
</dbReference>
<dbReference type="GO" id="GO:0005634">
    <property type="term" value="C:nucleus"/>
    <property type="evidence" value="ECO:0007669"/>
    <property type="project" value="UniProtKB-ARBA"/>
</dbReference>
<dbReference type="GO" id="GO:0004190">
    <property type="term" value="F:aspartic-type endopeptidase activity"/>
    <property type="evidence" value="ECO:0007669"/>
    <property type="project" value="UniProtKB-KW"/>
</dbReference>
<sequence length="1213" mass="137814">MHNFIAAFNCAPYPLRHSAILDSGSTIHIFNEVCRFLNYRPAPSGDFVYAGESPVAIHGYGNVDIRVQGPQGPSLLRLRDVAHCINFACNIVSYRQLRKRGYYWDTKGNNNQIRRKDDSILCTLTDHFDQYVLEHIDKSTTASAFLAKRKQYDSWTKRPPRSGDETFWHLRLGHPGPEALKHLVGQSRGVKIRGISTVECDACGMAKVKRQVRRQRRVPPEKAGIRLAIDFHDMSGDPGYTSAMLVTDRYSGYIWDYYLPDRTAPTLIGALEHLLRTLERQLQCRPEVIECDNEIPDSHQVSDFLSIKNGMRLEPSAPYAQSQNGGAERSGGVIKEKARAMRIGAKLPSFLWVEIWRAAVYLYNRTPKYIYNWKTPYERFYTYFAFRDGVVVTERKPDQRHLRVYGCKAFAMTTDALKKKNRRQRLNPRGWIGYLVGYSSTNIYRVWNPLTNKVISTRDVIFNEKETDLAINLDASTQEEDEELSALPEGLAFEREAASYPHRGFERDPTITQGETGRTLVVGDRNREEPDGTDHPYTTARFTPYLTPETCPLRPAALLVATIREPPVRKEGKNPPQLRAAKMVHVPPSAGTSPGRDGANGAPRVISTPSSYWEAAFNAGRLASVKGTWNGKVVSKRKLEKQASSASCHPDSGEPQSTGSRGESTKLMDSPNRKTQSAKLTDLGDGQRRIHRRDMPILPKRHKDLKNHPLGDLFREAEKTHLESHKEMRSWREVQREEAAGKELLDCMWVYVYKFDKHGWFTKCKARLVYDVVNAFVNAELKQDVYMRMPGGYRKPGLILKLQKALYGLRQSPLLWQKELTTTLTNIGFKSVPHEPCCLSKGGILIFFYVDDLIVAYEKTNQRSVEWTIGKLREKYQLCGGDTLQWFLGIEIIRDRNQRLIWLSQSSFVDKITSHFRIQGGKPSLTPMTTKGLLPNEERASTASIQQYQRKTGSVLYLAVITRPDIAFAVSRLCRFNMNPSDEHHEALDHLFRYLQNTRALALQLGGTDTFDVYSDASFADNTIGRKSSQAYVMKLFGGTIGWRANKQDTVTTSTTEAELLALAQAAKESMFISRLITELGVTLDNRSIIIQCDNAQTIRLINSDVALLQTKLRHVDIHNHWLREEALANRISVRHTPTTEMIADGLTKALPAQQFQKFVTGWPSGYQGQDSREKDQGTHCGVQNRGTSRWRKSRIRDRKDGQPDNRNTDCTD</sequence>
<dbReference type="GO" id="GO:0015074">
    <property type="term" value="P:DNA integration"/>
    <property type="evidence" value="ECO:0007669"/>
    <property type="project" value="InterPro"/>
</dbReference>
<feature type="region of interest" description="Disordered" evidence="5">
    <location>
        <begin position="1162"/>
        <end position="1213"/>
    </location>
</feature>
<dbReference type="Pfam" id="PF07727">
    <property type="entry name" value="RVT_2"/>
    <property type="match status" value="1"/>
</dbReference>
<accession>A0A8H5EMC6</accession>
<dbReference type="SUPFAM" id="SSF53098">
    <property type="entry name" value="Ribonuclease H-like"/>
    <property type="match status" value="1"/>
</dbReference>
<dbReference type="InterPro" id="IPR012337">
    <property type="entry name" value="RNaseH-like_sf"/>
</dbReference>
<proteinExistence type="predicted"/>
<evidence type="ECO:0000313" key="8">
    <source>
        <dbReference type="Proteomes" id="UP000558688"/>
    </source>
</evidence>
<dbReference type="InterPro" id="IPR001584">
    <property type="entry name" value="Integrase_cat-core"/>
</dbReference>
<evidence type="ECO:0000256" key="1">
    <source>
        <dbReference type="ARBA" id="ARBA00004173"/>
    </source>
</evidence>
<gene>
    <name evidence="7" type="ORF">FOXYS1_5043</name>
</gene>
<feature type="compositionally biased region" description="Basic and acidic residues" evidence="5">
    <location>
        <begin position="1198"/>
        <end position="1213"/>
    </location>
</feature>
<feature type="compositionally biased region" description="Basic and acidic residues" evidence="5">
    <location>
        <begin position="524"/>
        <end position="534"/>
    </location>
</feature>
<keyword evidence="2" id="KW-0645">Protease</keyword>
<comment type="caution">
    <text evidence="7">The sequence shown here is derived from an EMBL/GenBank/DDBJ whole genome shotgun (WGS) entry which is preliminary data.</text>
</comment>
<feature type="region of interest" description="Disordered" evidence="5">
    <location>
        <begin position="520"/>
        <end position="543"/>
    </location>
</feature>
<organism evidence="7 8">
    <name type="scientific">Fusarium oxysporum</name>
    <name type="common">Fusarium vascular wilt</name>
    <dbReference type="NCBI Taxonomy" id="5507"/>
    <lineage>
        <taxon>Eukaryota</taxon>
        <taxon>Fungi</taxon>
        <taxon>Dikarya</taxon>
        <taxon>Ascomycota</taxon>
        <taxon>Pezizomycotina</taxon>
        <taxon>Sordariomycetes</taxon>
        <taxon>Hypocreomycetidae</taxon>
        <taxon>Hypocreales</taxon>
        <taxon>Nectriaceae</taxon>
        <taxon>Fusarium</taxon>
        <taxon>Fusarium oxysporum species complex</taxon>
    </lineage>
</organism>
<dbReference type="PANTHER" id="PTHR11439">
    <property type="entry name" value="GAG-POL-RELATED RETROTRANSPOSON"/>
    <property type="match status" value="1"/>
</dbReference>
<dbReference type="AlphaFoldDB" id="A0A8H5EMC6"/>
<dbReference type="Pfam" id="PF25597">
    <property type="entry name" value="SH3_retrovirus"/>
    <property type="match status" value="1"/>
</dbReference>
<dbReference type="InterPro" id="IPR036397">
    <property type="entry name" value="RNaseH_sf"/>
</dbReference>
<feature type="domain" description="Integrase catalytic" evidence="6">
    <location>
        <begin position="216"/>
        <end position="384"/>
    </location>
</feature>
<keyword evidence="2" id="KW-0064">Aspartyl protease</keyword>
<protein>
    <recommendedName>
        <fullName evidence="6">Integrase catalytic domain-containing protein</fullName>
    </recommendedName>
</protein>
<evidence type="ECO:0000259" key="6">
    <source>
        <dbReference type="PROSITE" id="PS50994"/>
    </source>
</evidence>
<comment type="subcellular location">
    <subcellularLocation>
        <location evidence="1">Mitochondrion</location>
    </subcellularLocation>
</comment>
<keyword evidence="2" id="KW-0378">Hydrolase</keyword>
<evidence type="ECO:0000256" key="3">
    <source>
        <dbReference type="ARBA" id="ARBA00022884"/>
    </source>
</evidence>
<evidence type="ECO:0000256" key="2">
    <source>
        <dbReference type="ARBA" id="ARBA00022750"/>
    </source>
</evidence>
<dbReference type="InterPro" id="IPR054722">
    <property type="entry name" value="PolX-like_BBD"/>
</dbReference>
<feature type="region of interest" description="Disordered" evidence="5">
    <location>
        <begin position="568"/>
        <end position="605"/>
    </location>
</feature>
<keyword evidence="4" id="KW-0496">Mitochondrion</keyword>
<dbReference type="Gene3D" id="3.30.420.10">
    <property type="entry name" value="Ribonuclease H-like superfamily/Ribonuclease H"/>
    <property type="match status" value="1"/>
</dbReference>
<feature type="region of interest" description="Disordered" evidence="5">
    <location>
        <begin position="640"/>
        <end position="693"/>
    </location>
</feature>
<dbReference type="SUPFAM" id="SSF56672">
    <property type="entry name" value="DNA/RNA polymerases"/>
    <property type="match status" value="1"/>
</dbReference>
<evidence type="ECO:0000313" key="7">
    <source>
        <dbReference type="EMBL" id="KAF5264186.1"/>
    </source>
</evidence>
<evidence type="ECO:0000256" key="4">
    <source>
        <dbReference type="ARBA" id="ARBA00023128"/>
    </source>
</evidence>
<dbReference type="GO" id="GO:0005739">
    <property type="term" value="C:mitochondrion"/>
    <property type="evidence" value="ECO:0007669"/>
    <property type="project" value="UniProtKB-SubCell"/>
</dbReference>
<dbReference type="Proteomes" id="UP000558688">
    <property type="component" value="Unassembled WGS sequence"/>
</dbReference>
<dbReference type="InterPro" id="IPR057670">
    <property type="entry name" value="SH3_retrovirus"/>
</dbReference>
<dbReference type="InterPro" id="IPR013103">
    <property type="entry name" value="RVT_2"/>
</dbReference>
<dbReference type="EMBL" id="JAAFOW010000785">
    <property type="protein sequence ID" value="KAF5264186.1"/>
    <property type="molecule type" value="Genomic_DNA"/>
</dbReference>
<dbReference type="PROSITE" id="PS50994">
    <property type="entry name" value="INTEGRASE"/>
    <property type="match status" value="1"/>
</dbReference>
<name>A0A8H5EMC6_FUSOX</name>
<evidence type="ECO:0000256" key="5">
    <source>
        <dbReference type="SAM" id="MobiDB-lite"/>
    </source>
</evidence>
<dbReference type="CDD" id="cd09272">
    <property type="entry name" value="RNase_HI_RT_Ty1"/>
    <property type="match status" value="1"/>
</dbReference>
<dbReference type="Pfam" id="PF22936">
    <property type="entry name" value="Pol_BBD"/>
    <property type="match status" value="1"/>
</dbReference>
<keyword evidence="3" id="KW-0694">RNA-binding</keyword>